<dbReference type="Pfam" id="PF24686">
    <property type="entry name" value="FLQE3_permease"/>
    <property type="match status" value="1"/>
</dbReference>
<evidence type="ECO:0000313" key="2">
    <source>
        <dbReference type="EMBL" id="TLS50390.1"/>
    </source>
</evidence>
<name>A0A5R9G8G9_9BACL</name>
<feature type="transmembrane region" description="Helical" evidence="1">
    <location>
        <begin position="121"/>
        <end position="142"/>
    </location>
</feature>
<reference evidence="2 3" key="1">
    <citation type="submission" date="2019-05" db="EMBL/GenBank/DDBJ databases">
        <authorList>
            <person name="Narsing Rao M.P."/>
            <person name="Li W.J."/>
        </authorList>
    </citation>
    <scope>NUCLEOTIDE SEQUENCE [LARGE SCALE GENOMIC DNA]</scope>
    <source>
        <strain evidence="2 3">SYSU_K30003</strain>
    </source>
</reference>
<feature type="transmembrane region" description="Helical" evidence="1">
    <location>
        <begin position="90"/>
        <end position="115"/>
    </location>
</feature>
<feature type="transmembrane region" description="Helical" evidence="1">
    <location>
        <begin position="45"/>
        <end position="69"/>
    </location>
</feature>
<gene>
    <name evidence="2" type="ORF">FE782_20410</name>
</gene>
<comment type="caution">
    <text evidence="2">The sequence shown here is derived from an EMBL/GenBank/DDBJ whole genome shotgun (WGS) entry which is preliminary data.</text>
</comment>
<proteinExistence type="predicted"/>
<protein>
    <submittedName>
        <fullName evidence="2">ABC transporter permease</fullName>
    </submittedName>
</protein>
<evidence type="ECO:0000256" key="1">
    <source>
        <dbReference type="SAM" id="Phobius"/>
    </source>
</evidence>
<keyword evidence="3" id="KW-1185">Reference proteome</keyword>
<keyword evidence="1" id="KW-0812">Transmembrane</keyword>
<feature type="transmembrane region" description="Helical" evidence="1">
    <location>
        <begin position="201"/>
        <end position="220"/>
    </location>
</feature>
<dbReference type="RefSeq" id="WP_138196100.1">
    <property type="nucleotide sequence ID" value="NZ_VCIW01000015.1"/>
</dbReference>
<accession>A0A5R9G8G9</accession>
<dbReference type="InterPro" id="IPR056926">
    <property type="entry name" value="FLQE3_permease"/>
</dbReference>
<dbReference type="OrthoDB" id="8480522at2"/>
<dbReference type="AlphaFoldDB" id="A0A5R9G8G9"/>
<feature type="transmembrane region" description="Helical" evidence="1">
    <location>
        <begin position="21"/>
        <end position="39"/>
    </location>
</feature>
<keyword evidence="1" id="KW-0472">Membrane</keyword>
<dbReference type="EMBL" id="VCIW01000015">
    <property type="protein sequence ID" value="TLS50390.1"/>
    <property type="molecule type" value="Genomic_DNA"/>
</dbReference>
<organism evidence="2 3">
    <name type="scientific">Paenibacillus antri</name>
    <dbReference type="NCBI Taxonomy" id="2582848"/>
    <lineage>
        <taxon>Bacteria</taxon>
        <taxon>Bacillati</taxon>
        <taxon>Bacillota</taxon>
        <taxon>Bacilli</taxon>
        <taxon>Bacillales</taxon>
        <taxon>Paenibacillaceae</taxon>
        <taxon>Paenibacillus</taxon>
    </lineage>
</organism>
<feature type="transmembrane region" description="Helical" evidence="1">
    <location>
        <begin position="149"/>
        <end position="166"/>
    </location>
</feature>
<keyword evidence="1" id="KW-1133">Transmembrane helix</keyword>
<evidence type="ECO:0000313" key="3">
    <source>
        <dbReference type="Proteomes" id="UP000309676"/>
    </source>
</evidence>
<sequence>MIRLRSALLFDARLQARHGFYAAYAIVSLLYVAMLRALPEAWRELAHLLATFSDPAALGFYFVGGLVLLEKQQRLFDPLFATPYAASEYVLSKTATLTGLSAAAIVAVRLGAFGFEGRWALFLYGSVATAAFFTLLGLGIAVSCRTLNGYFVASTVYTSVFALPLVEPLGLASWPALSMLPTHASLLALESAFGPEPTVRTTIYVVVWLAGWTVAAYAWALRRLTREREAGAE</sequence>
<dbReference type="Proteomes" id="UP000309676">
    <property type="component" value="Unassembled WGS sequence"/>
</dbReference>